<dbReference type="EMBL" id="AP025516">
    <property type="protein sequence ID" value="BDD88400.1"/>
    <property type="molecule type" value="Genomic_DNA"/>
</dbReference>
<feature type="transmembrane region" description="Helical" evidence="1">
    <location>
        <begin position="46"/>
        <end position="69"/>
    </location>
</feature>
<protein>
    <submittedName>
        <fullName evidence="2">Membrane protein</fullName>
    </submittedName>
</protein>
<evidence type="ECO:0000313" key="3">
    <source>
        <dbReference type="Proteomes" id="UP000830055"/>
    </source>
</evidence>
<proteinExistence type="predicted"/>
<dbReference type="Pfam" id="PF11086">
    <property type="entry name" value="DUF2878"/>
    <property type="match status" value="1"/>
</dbReference>
<reference evidence="2 3" key="1">
    <citation type="submission" date="2022-01" db="EMBL/GenBank/DDBJ databases">
        <title>Desulfofustis limnae sp. nov., a novel mesophilic sulfate-reducing bacterium isolated from marsh soil.</title>
        <authorList>
            <person name="Watanabe M."/>
            <person name="Takahashi A."/>
            <person name="Kojima H."/>
            <person name="Fukui M."/>
        </authorList>
    </citation>
    <scope>NUCLEOTIDE SEQUENCE [LARGE SCALE GENOMIC DNA]</scope>
    <source>
        <strain evidence="2 3">PPLL</strain>
    </source>
</reference>
<name>A0ABM7WBL9_9BACT</name>
<feature type="transmembrane region" description="Helical" evidence="1">
    <location>
        <begin position="134"/>
        <end position="156"/>
    </location>
</feature>
<evidence type="ECO:0000313" key="2">
    <source>
        <dbReference type="EMBL" id="BDD88400.1"/>
    </source>
</evidence>
<dbReference type="RefSeq" id="WP_284151768.1">
    <property type="nucleotide sequence ID" value="NZ_AP025516.1"/>
</dbReference>
<keyword evidence="3" id="KW-1185">Reference proteome</keyword>
<dbReference type="InterPro" id="IPR021306">
    <property type="entry name" value="DUF2878"/>
</dbReference>
<evidence type="ECO:0000256" key="1">
    <source>
        <dbReference type="SAM" id="Phobius"/>
    </source>
</evidence>
<dbReference type="Proteomes" id="UP000830055">
    <property type="component" value="Chromosome"/>
</dbReference>
<gene>
    <name evidence="2" type="ORF">DPPLL_27650</name>
</gene>
<organism evidence="2 3">
    <name type="scientific">Desulfofustis limnaeus</name>
    <dbReference type="NCBI Taxonomy" id="2740163"/>
    <lineage>
        <taxon>Bacteria</taxon>
        <taxon>Pseudomonadati</taxon>
        <taxon>Thermodesulfobacteriota</taxon>
        <taxon>Desulfobulbia</taxon>
        <taxon>Desulfobulbales</taxon>
        <taxon>Desulfocapsaceae</taxon>
        <taxon>Desulfofustis</taxon>
    </lineage>
</organism>
<keyword evidence="1" id="KW-1133">Transmembrane helix</keyword>
<feature type="transmembrane region" description="Helical" evidence="1">
    <location>
        <begin position="104"/>
        <end position="122"/>
    </location>
</feature>
<accession>A0ABM7WBL9</accession>
<sequence>MNWVVNLAIYNLAWLAGVLGGNRFAWIGLLLVAGHFLVSPYRRHDAILAALLLGIGLVVDGVLNTIGFFTFHASGFPIPLWLMTIWLALATLPNHSLRWMKGRHGVNALFGALGGPLAYWGGVRLGAASFNWPLLPSLLTLALVWAVLWIVIMTLATRIGSAKDSRTL</sequence>
<keyword evidence="1" id="KW-0812">Transmembrane</keyword>
<keyword evidence="1" id="KW-0472">Membrane</keyword>
<feature type="transmembrane region" description="Helical" evidence="1">
    <location>
        <begin position="12"/>
        <end position="34"/>
    </location>
</feature>
<feature type="transmembrane region" description="Helical" evidence="1">
    <location>
        <begin position="75"/>
        <end position="92"/>
    </location>
</feature>